<organism evidence="10 11">
    <name type="scientific">Halarsenatibacter silvermanii</name>
    <dbReference type="NCBI Taxonomy" id="321763"/>
    <lineage>
        <taxon>Bacteria</taxon>
        <taxon>Bacillati</taxon>
        <taxon>Bacillota</taxon>
        <taxon>Clostridia</taxon>
        <taxon>Halanaerobiales</taxon>
        <taxon>Halarsenatibacteraceae</taxon>
        <taxon>Halarsenatibacter</taxon>
    </lineage>
</organism>
<proteinExistence type="inferred from homology"/>
<comment type="similarity">
    <text evidence="8">Belongs to the class-II pyridoxal-phosphate-dependent aminotransferase family. Histidinol-phosphate aminotransferase subfamily.</text>
</comment>
<dbReference type="PANTHER" id="PTHR43643">
    <property type="entry name" value="HISTIDINOL-PHOSPHATE AMINOTRANSFERASE 2"/>
    <property type="match status" value="1"/>
</dbReference>
<evidence type="ECO:0000313" key="10">
    <source>
        <dbReference type="EMBL" id="SDM14415.1"/>
    </source>
</evidence>
<dbReference type="Pfam" id="PF00155">
    <property type="entry name" value="Aminotran_1_2"/>
    <property type="match status" value="1"/>
</dbReference>
<dbReference type="Proteomes" id="UP000199476">
    <property type="component" value="Unassembled WGS sequence"/>
</dbReference>
<evidence type="ECO:0000256" key="8">
    <source>
        <dbReference type="HAMAP-Rule" id="MF_01023"/>
    </source>
</evidence>
<dbReference type="SUPFAM" id="SSF53383">
    <property type="entry name" value="PLP-dependent transferases"/>
    <property type="match status" value="1"/>
</dbReference>
<evidence type="ECO:0000256" key="4">
    <source>
        <dbReference type="ARBA" id="ARBA00022576"/>
    </source>
</evidence>
<keyword evidence="11" id="KW-1185">Reference proteome</keyword>
<dbReference type="EMBL" id="FNGO01000018">
    <property type="protein sequence ID" value="SDM14415.1"/>
    <property type="molecule type" value="Genomic_DNA"/>
</dbReference>
<dbReference type="InterPro" id="IPR005861">
    <property type="entry name" value="HisP_aminotrans"/>
</dbReference>
<evidence type="ECO:0000313" key="11">
    <source>
        <dbReference type="Proteomes" id="UP000199476"/>
    </source>
</evidence>
<dbReference type="HAMAP" id="MF_01023">
    <property type="entry name" value="HisC_aminotrans_2"/>
    <property type="match status" value="1"/>
</dbReference>
<dbReference type="RefSeq" id="WP_089761093.1">
    <property type="nucleotide sequence ID" value="NZ_FNGO01000018.1"/>
</dbReference>
<dbReference type="InterPro" id="IPR015421">
    <property type="entry name" value="PyrdxlP-dep_Trfase_major"/>
</dbReference>
<keyword evidence="6 8" id="KW-0663">Pyridoxal phosphate</keyword>
<comment type="catalytic activity">
    <reaction evidence="7 8">
        <text>L-histidinol phosphate + 2-oxoglutarate = 3-(imidazol-4-yl)-2-oxopropyl phosphate + L-glutamate</text>
        <dbReference type="Rhea" id="RHEA:23744"/>
        <dbReference type="ChEBI" id="CHEBI:16810"/>
        <dbReference type="ChEBI" id="CHEBI:29985"/>
        <dbReference type="ChEBI" id="CHEBI:57766"/>
        <dbReference type="ChEBI" id="CHEBI:57980"/>
        <dbReference type="EC" id="2.6.1.9"/>
    </reaction>
</comment>
<dbReference type="EC" id="2.6.1.9" evidence="8"/>
<dbReference type="OrthoDB" id="9813612at2"/>
<dbReference type="GO" id="GO:0030170">
    <property type="term" value="F:pyridoxal phosphate binding"/>
    <property type="evidence" value="ECO:0007669"/>
    <property type="project" value="InterPro"/>
</dbReference>
<evidence type="ECO:0000256" key="7">
    <source>
        <dbReference type="ARBA" id="ARBA00047481"/>
    </source>
</evidence>
<sequence length="341" mass="38716">MPTAKQLDQNESVIRLSSNENPLGCSQKAREALESQLDLVDCYPSRTSDDLRASLADFYDISPEKVFTGNGSDEIIGLLVQNTSAEKEIIYPHPSFIKYRFNIKNRGRIGKKVPLTDNYRVDLQAIEAEINEDTGLIFICDPNNPTGTIQKEKRLRDFLKAVPEKVTVVLDQAYYEYVTREDYFRGHDELGNYPNLIILRTFSKAYGLAGVRAGYALGNPDLIEELDKIRDTFNLNRFAQAAAQAALEDQEHINKSREFNLREKDYLCRNLEEMGLTCVPSQANFIFVKTPQKGEKIASELEKRDILVKAGAVIGDDHAIRITVSSREQNDKFLRELQDII</sequence>
<keyword evidence="8" id="KW-0028">Amino-acid biosynthesis</keyword>
<evidence type="ECO:0000256" key="2">
    <source>
        <dbReference type="ARBA" id="ARBA00005011"/>
    </source>
</evidence>
<dbReference type="GO" id="GO:0000105">
    <property type="term" value="P:L-histidine biosynthetic process"/>
    <property type="evidence" value="ECO:0007669"/>
    <property type="project" value="UniProtKB-UniRule"/>
</dbReference>
<dbReference type="Gene3D" id="3.90.1150.10">
    <property type="entry name" value="Aspartate Aminotransferase, domain 1"/>
    <property type="match status" value="1"/>
</dbReference>
<evidence type="ECO:0000256" key="3">
    <source>
        <dbReference type="ARBA" id="ARBA00011738"/>
    </source>
</evidence>
<dbReference type="PANTHER" id="PTHR43643:SF3">
    <property type="entry name" value="HISTIDINOL-PHOSPHATE AMINOTRANSFERASE"/>
    <property type="match status" value="1"/>
</dbReference>
<dbReference type="STRING" id="321763.SAMN04488692_11825"/>
<keyword evidence="4 8" id="KW-0032">Aminotransferase</keyword>
<dbReference type="InterPro" id="IPR001917">
    <property type="entry name" value="Aminotrans_II_pyridoxalP_BS"/>
</dbReference>
<dbReference type="InterPro" id="IPR004839">
    <property type="entry name" value="Aminotransferase_I/II_large"/>
</dbReference>
<keyword evidence="5 8" id="KW-0808">Transferase</keyword>
<reference evidence="10 11" key="1">
    <citation type="submission" date="2016-10" db="EMBL/GenBank/DDBJ databases">
        <authorList>
            <person name="de Groot N.N."/>
        </authorList>
    </citation>
    <scope>NUCLEOTIDE SEQUENCE [LARGE SCALE GENOMIC DNA]</scope>
    <source>
        <strain evidence="10 11">SLAS-1</strain>
    </source>
</reference>
<dbReference type="CDD" id="cd00609">
    <property type="entry name" value="AAT_like"/>
    <property type="match status" value="1"/>
</dbReference>
<dbReference type="InterPro" id="IPR050106">
    <property type="entry name" value="HistidinolP_aminotransfase"/>
</dbReference>
<dbReference type="UniPathway" id="UPA00031">
    <property type="reaction ID" value="UER00012"/>
</dbReference>
<feature type="domain" description="Aminotransferase class I/classII large" evidence="9">
    <location>
        <begin position="12"/>
        <end position="336"/>
    </location>
</feature>
<evidence type="ECO:0000256" key="1">
    <source>
        <dbReference type="ARBA" id="ARBA00001933"/>
    </source>
</evidence>
<gene>
    <name evidence="8" type="primary">hisC</name>
    <name evidence="10" type="ORF">SAMN04488692_11825</name>
</gene>
<accession>A0A1G9QVY5</accession>
<dbReference type="GO" id="GO:0004400">
    <property type="term" value="F:histidinol-phosphate transaminase activity"/>
    <property type="evidence" value="ECO:0007669"/>
    <property type="project" value="UniProtKB-UniRule"/>
</dbReference>
<dbReference type="Gene3D" id="3.40.640.10">
    <property type="entry name" value="Type I PLP-dependent aspartate aminotransferase-like (Major domain)"/>
    <property type="match status" value="1"/>
</dbReference>
<dbReference type="PROSITE" id="PS00599">
    <property type="entry name" value="AA_TRANSFER_CLASS_2"/>
    <property type="match status" value="1"/>
</dbReference>
<dbReference type="AlphaFoldDB" id="A0A1G9QVY5"/>
<comment type="subunit">
    <text evidence="3 8">Homodimer.</text>
</comment>
<dbReference type="InterPro" id="IPR015422">
    <property type="entry name" value="PyrdxlP-dep_Trfase_small"/>
</dbReference>
<comment type="pathway">
    <text evidence="2 8">Amino-acid biosynthesis; L-histidine biosynthesis; L-histidine from 5-phospho-alpha-D-ribose 1-diphosphate: step 7/9.</text>
</comment>
<evidence type="ECO:0000256" key="5">
    <source>
        <dbReference type="ARBA" id="ARBA00022679"/>
    </source>
</evidence>
<evidence type="ECO:0000259" key="9">
    <source>
        <dbReference type="Pfam" id="PF00155"/>
    </source>
</evidence>
<name>A0A1G9QVY5_9FIRM</name>
<keyword evidence="8" id="KW-0368">Histidine biosynthesis</keyword>
<evidence type="ECO:0000256" key="6">
    <source>
        <dbReference type="ARBA" id="ARBA00022898"/>
    </source>
</evidence>
<dbReference type="InterPro" id="IPR015424">
    <property type="entry name" value="PyrdxlP-dep_Trfase"/>
</dbReference>
<feature type="modified residue" description="N6-(pyridoxal phosphate)lysine" evidence="8">
    <location>
        <position position="204"/>
    </location>
</feature>
<comment type="cofactor">
    <cofactor evidence="1 8">
        <name>pyridoxal 5'-phosphate</name>
        <dbReference type="ChEBI" id="CHEBI:597326"/>
    </cofactor>
</comment>
<dbReference type="NCBIfam" id="TIGR01141">
    <property type="entry name" value="hisC"/>
    <property type="match status" value="1"/>
</dbReference>
<protein>
    <recommendedName>
        <fullName evidence="8">Histidinol-phosphate aminotransferase</fullName>
        <ecNumber evidence="8">2.6.1.9</ecNumber>
    </recommendedName>
    <alternativeName>
        <fullName evidence="8">Imidazole acetol-phosphate transaminase</fullName>
    </alternativeName>
</protein>